<dbReference type="GeneID" id="93653377"/>
<keyword evidence="8" id="KW-1185">Reference proteome</keyword>
<evidence type="ECO:0000256" key="2">
    <source>
        <dbReference type="ARBA" id="ARBA00022692"/>
    </source>
</evidence>
<evidence type="ECO:0000313" key="7">
    <source>
        <dbReference type="EMBL" id="KAG5417115.1"/>
    </source>
</evidence>
<evidence type="ECO:0000256" key="3">
    <source>
        <dbReference type="ARBA" id="ARBA00022989"/>
    </source>
</evidence>
<proteinExistence type="predicted"/>
<dbReference type="EMBL" id="JAEOAQ010000007">
    <property type="protein sequence ID" value="KAG5417115.1"/>
    <property type="molecule type" value="Genomic_DNA"/>
</dbReference>
<evidence type="ECO:0000259" key="6">
    <source>
        <dbReference type="Pfam" id="PF04991"/>
    </source>
</evidence>
<evidence type="ECO:0000256" key="4">
    <source>
        <dbReference type="ARBA" id="ARBA00023136"/>
    </source>
</evidence>
<accession>A0A8H7Z8F0</accession>
<keyword evidence="4 5" id="KW-0472">Membrane</keyword>
<dbReference type="PANTHER" id="PTHR15407:SF28">
    <property type="entry name" value="RIBITOL-5-PHOSPHATE TRANSFERASE FKTN"/>
    <property type="match status" value="1"/>
</dbReference>
<dbReference type="InterPro" id="IPR009644">
    <property type="entry name" value="FKTN/MNN4/W02B3.4-1"/>
</dbReference>
<dbReference type="GO" id="GO:0009100">
    <property type="term" value="P:glycoprotein metabolic process"/>
    <property type="evidence" value="ECO:0007669"/>
    <property type="project" value="UniProtKB-ARBA"/>
</dbReference>
<dbReference type="GO" id="GO:0016020">
    <property type="term" value="C:membrane"/>
    <property type="evidence" value="ECO:0007669"/>
    <property type="project" value="UniProtKB-SubCell"/>
</dbReference>
<comment type="subcellular location">
    <subcellularLocation>
        <location evidence="1">Membrane</location>
        <topology evidence="1">Single-pass membrane protein</topology>
    </subcellularLocation>
</comment>
<dbReference type="AlphaFoldDB" id="A0A8H7Z8F0"/>
<dbReference type="PANTHER" id="PTHR15407">
    <property type="entry name" value="FUKUTIN-RELATED"/>
    <property type="match status" value="1"/>
</dbReference>
<dbReference type="OrthoDB" id="444255at2759"/>
<evidence type="ECO:0000256" key="1">
    <source>
        <dbReference type="ARBA" id="ARBA00004167"/>
    </source>
</evidence>
<keyword evidence="3 5" id="KW-1133">Transmembrane helix</keyword>
<protein>
    <recommendedName>
        <fullName evidence="6">LicD/FKTN/FKRP nucleotidyltransferase domain-containing protein</fullName>
    </recommendedName>
</protein>
<dbReference type="RefSeq" id="XP_067546231.1">
    <property type="nucleotide sequence ID" value="XM_067693851.1"/>
</dbReference>
<evidence type="ECO:0000313" key="8">
    <source>
        <dbReference type="Proteomes" id="UP000669133"/>
    </source>
</evidence>
<dbReference type="Proteomes" id="UP000669133">
    <property type="component" value="Unassembled WGS sequence"/>
</dbReference>
<dbReference type="InterPro" id="IPR007074">
    <property type="entry name" value="LicD/FKTN/FKRP_NTP_transf"/>
</dbReference>
<gene>
    <name evidence="7" type="ORF">I9W82_004748</name>
</gene>
<dbReference type="Pfam" id="PF04991">
    <property type="entry name" value="LicD"/>
    <property type="match status" value="1"/>
</dbReference>
<name>A0A8H7Z8F0_9ASCO</name>
<organism evidence="7 8">
    <name type="scientific">Candida metapsilosis</name>
    <dbReference type="NCBI Taxonomy" id="273372"/>
    <lineage>
        <taxon>Eukaryota</taxon>
        <taxon>Fungi</taxon>
        <taxon>Dikarya</taxon>
        <taxon>Ascomycota</taxon>
        <taxon>Saccharomycotina</taxon>
        <taxon>Pichiomycetes</taxon>
        <taxon>Debaryomycetaceae</taxon>
        <taxon>Candida/Lodderomyces clade</taxon>
        <taxon>Candida</taxon>
    </lineage>
</organism>
<evidence type="ECO:0000256" key="5">
    <source>
        <dbReference type="SAM" id="Phobius"/>
    </source>
</evidence>
<comment type="caution">
    <text evidence="7">The sequence shown here is derived from an EMBL/GenBank/DDBJ whole genome shotgun (WGS) entry which is preliminary data.</text>
</comment>
<feature type="transmembrane region" description="Helical" evidence="5">
    <location>
        <begin position="12"/>
        <end position="32"/>
    </location>
</feature>
<feature type="domain" description="LicD/FKTN/FKRP nucleotidyltransferase" evidence="6">
    <location>
        <begin position="439"/>
        <end position="557"/>
    </location>
</feature>
<reference evidence="7 8" key="1">
    <citation type="submission" date="2020-12" db="EMBL/GenBank/DDBJ databases">
        <title>Effect of drift, selection, and recombination on the evolution of hybrid genomes in Candida yeast pathogens.</title>
        <authorList>
            <person name="Mixao V."/>
            <person name="Ksiezopolska E."/>
            <person name="Saus E."/>
            <person name="Boekhout T."/>
            <person name="Gacser A."/>
            <person name="Gabaldon T."/>
        </authorList>
    </citation>
    <scope>NUCLEOTIDE SEQUENCE [LARGE SCALE GENOMIC DNA]</scope>
    <source>
        <strain evidence="7 8">BP57</strain>
    </source>
</reference>
<sequence>MNSRFYSPRIVAKLLVLITIIYTIIVSLNFLISKPSLQQYHKLLYKQFTHKYNQLYYNFLASTYDLNNDKEFNKQLATILQDAIEGDQGTNELWMLNKEVTNHLPLTVPIPLYFRNSEQPSSALVHKFDPRLTFGAYYQYIARSTVPLTASKSTDSHLELPFHWSDWVDLSVVDKYIISDTSHPNTDLCSTLFDISNKPDLIKGSELRKVEDYCQYNNITNDSSYPQLGFEIFDQPGPQTIPNRELLGRAYLFQTAPSPKKLIFLTTNGSYQIDVSNPSENSFKNSLLYNGMIDSLPLDTFNVIEDYKYLQAHKRQNFQYTPTTEASDVSGSSSSRYEFSIPQSAFINDPESAINEMKQKQQQAQLSSMDQDYLNSITFSHNCHDPPKYFYEAKLLKSTPNDWQGEHYDWRFFQGITLDLPENAIVLHRLIKNYLNFARIHGITTWIAHGSLLAWYWNGIAFPWDGDIDVQVPVSELYKLGQLYNQTLVIENAVDSTGDTFDGMGRYFVDIGSSITHRVRGNGNNAIDGRFIDVDTGLYIDITGLALTDAPSPDRYDLIIPLLDKEKQAILRDAKSTDAQDGAIKKDYAVINRELQLYNCRNNHFSSYQELSPLITSTSENQIAYIPKNFMMILNVEYQLQSLSRKQHRKFTFLNNLRLWYHTKPIKVYSHMTNVDSEGYDFESLRTLNSLTMHDHLNLIGNDVALLQEWELTKNYTRLHQRELELIYDGKVDEAGELIESNVALAGGVESRSSEGDGEYCNLGNALRADYFMHKLLTNGER</sequence>
<keyword evidence="2 5" id="KW-0812">Transmembrane</keyword>